<dbReference type="KEGG" id="emt:CPZ25_010870"/>
<sequence>MAKSSKVDAYLFCMNCDKETEHEIDYLDGQIHKITCKNCGIGIQINQEYVKEHYKDDFISRVMSKPKRMTKEMEADLNGFLRSLPYRVITKPYRVYKEFSEEDEIR</sequence>
<dbReference type="Proteomes" id="UP000218387">
    <property type="component" value="Chromosome"/>
</dbReference>
<reference evidence="1 2" key="1">
    <citation type="submission" date="2018-05" db="EMBL/GenBank/DDBJ databases">
        <title>Genome comparison of Eubacterium sp.</title>
        <authorList>
            <person name="Feng Y."/>
            <person name="Sanchez-Andrea I."/>
            <person name="Stams A.J.M."/>
            <person name="De Vos W.M."/>
        </authorList>
    </citation>
    <scope>NUCLEOTIDE SEQUENCE [LARGE SCALE GENOMIC DNA]</scope>
    <source>
        <strain evidence="1 2">YI</strain>
    </source>
</reference>
<organism evidence="1 2">
    <name type="scientific">Eubacterium maltosivorans</name>
    <dbReference type="NCBI Taxonomy" id="2041044"/>
    <lineage>
        <taxon>Bacteria</taxon>
        <taxon>Bacillati</taxon>
        <taxon>Bacillota</taxon>
        <taxon>Clostridia</taxon>
        <taxon>Eubacteriales</taxon>
        <taxon>Eubacteriaceae</taxon>
        <taxon>Eubacterium</taxon>
    </lineage>
</organism>
<dbReference type="EMBL" id="CP029487">
    <property type="protein sequence ID" value="QCT71808.1"/>
    <property type="molecule type" value="Genomic_DNA"/>
</dbReference>
<proteinExistence type="predicted"/>
<evidence type="ECO:0000313" key="1">
    <source>
        <dbReference type="EMBL" id="QCT71808.1"/>
    </source>
</evidence>
<accession>A0A4P9C8B5</accession>
<dbReference type="RefSeq" id="WP_013382362.1">
    <property type="nucleotide sequence ID" value="NZ_CP029487.1"/>
</dbReference>
<name>A0A4P9C8B5_EUBML</name>
<gene>
    <name evidence="1" type="ORF">CPZ25_010870</name>
</gene>
<evidence type="ECO:0000313" key="2">
    <source>
        <dbReference type="Proteomes" id="UP000218387"/>
    </source>
</evidence>
<keyword evidence="2" id="KW-1185">Reference proteome</keyword>
<dbReference type="AlphaFoldDB" id="A0A4P9C8B5"/>
<dbReference type="GeneID" id="68364963"/>
<protein>
    <submittedName>
        <fullName evidence="1">Bh protein</fullName>
    </submittedName>
</protein>